<evidence type="ECO:0000259" key="9">
    <source>
        <dbReference type="Pfam" id="PF11967"/>
    </source>
</evidence>
<dbReference type="PANTHER" id="PTHR33991">
    <property type="entry name" value="DNA REPAIR PROTEIN RECO"/>
    <property type="match status" value="1"/>
</dbReference>
<feature type="domain" description="DNA replication/recombination mediator RecO N-terminal" evidence="9">
    <location>
        <begin position="1"/>
        <end position="64"/>
    </location>
</feature>
<evidence type="ECO:0000313" key="11">
    <source>
        <dbReference type="Proteomes" id="UP000002383"/>
    </source>
</evidence>
<evidence type="ECO:0000256" key="8">
    <source>
        <dbReference type="HAMAP-Rule" id="MF_00201"/>
    </source>
</evidence>
<comment type="function">
    <text evidence="1 8">Involved in DNA repair and RecF pathway recombination.</text>
</comment>
<dbReference type="RefSeq" id="WP_012637664.1">
    <property type="nucleotide sequence ID" value="NC_011901.1"/>
</dbReference>
<dbReference type="EMBL" id="CP001339">
    <property type="protein sequence ID" value="ACL72180.1"/>
    <property type="molecule type" value="Genomic_DNA"/>
</dbReference>
<dbReference type="InterPro" id="IPR022572">
    <property type="entry name" value="DNA_rep/recomb_RecO_N"/>
</dbReference>
<evidence type="ECO:0000256" key="4">
    <source>
        <dbReference type="ARBA" id="ARBA00022763"/>
    </source>
</evidence>
<dbReference type="InterPro" id="IPR003717">
    <property type="entry name" value="RecO"/>
</dbReference>
<dbReference type="InterPro" id="IPR042242">
    <property type="entry name" value="RecO_C"/>
</dbReference>
<dbReference type="InterPro" id="IPR012340">
    <property type="entry name" value="NA-bd_OB-fold"/>
</dbReference>
<dbReference type="Gene3D" id="1.20.1440.120">
    <property type="entry name" value="Recombination protein O, C-terminal domain"/>
    <property type="match status" value="1"/>
</dbReference>
<dbReference type="GO" id="GO:0006310">
    <property type="term" value="P:DNA recombination"/>
    <property type="evidence" value="ECO:0007669"/>
    <property type="project" value="UniProtKB-UniRule"/>
</dbReference>
<dbReference type="HAMAP" id="MF_00201">
    <property type="entry name" value="RecO"/>
    <property type="match status" value="1"/>
</dbReference>
<dbReference type="KEGG" id="tgr:Tgr7_1094"/>
<reference evidence="10 11" key="1">
    <citation type="journal article" date="2011" name="Stand. Genomic Sci.">
        <title>Complete genome sequence of 'Thioalkalivibrio sulfidophilus' HL-EbGr7.</title>
        <authorList>
            <person name="Muyzer G."/>
            <person name="Sorokin D.Y."/>
            <person name="Mavromatis K."/>
            <person name="Lapidus A."/>
            <person name="Clum A."/>
            <person name="Ivanova N."/>
            <person name="Pati A."/>
            <person name="d'Haeseleer P."/>
            <person name="Woyke T."/>
            <person name="Kyrpides N.C."/>
        </authorList>
    </citation>
    <scope>NUCLEOTIDE SEQUENCE [LARGE SCALE GENOMIC DNA]</scope>
    <source>
        <strain evidence="10 11">HL-EbGR7</strain>
    </source>
</reference>
<dbReference type="GO" id="GO:0043590">
    <property type="term" value="C:bacterial nucleoid"/>
    <property type="evidence" value="ECO:0007669"/>
    <property type="project" value="TreeGrafter"/>
</dbReference>
<gene>
    <name evidence="8" type="primary">recO</name>
    <name evidence="10" type="ordered locus">Tgr7_1094</name>
</gene>
<dbReference type="OrthoDB" id="9804792at2"/>
<evidence type="ECO:0000256" key="5">
    <source>
        <dbReference type="ARBA" id="ARBA00023172"/>
    </source>
</evidence>
<keyword evidence="5 8" id="KW-0233">DNA recombination</keyword>
<protein>
    <recommendedName>
        <fullName evidence="3 8">DNA repair protein RecO</fullName>
    </recommendedName>
    <alternativeName>
        <fullName evidence="7 8">Recombination protein O</fullName>
    </alternativeName>
</protein>
<name>B8GPL3_THISH</name>
<dbReference type="SUPFAM" id="SSF50249">
    <property type="entry name" value="Nucleic acid-binding proteins"/>
    <property type="match status" value="1"/>
</dbReference>
<dbReference type="Proteomes" id="UP000002383">
    <property type="component" value="Chromosome"/>
</dbReference>
<dbReference type="HOGENOM" id="CLU_066645_1_0_6"/>
<dbReference type="PANTHER" id="PTHR33991:SF1">
    <property type="entry name" value="DNA REPAIR PROTEIN RECO"/>
    <property type="match status" value="1"/>
</dbReference>
<dbReference type="Pfam" id="PF11967">
    <property type="entry name" value="RecO_N"/>
    <property type="match status" value="1"/>
</dbReference>
<evidence type="ECO:0000256" key="2">
    <source>
        <dbReference type="ARBA" id="ARBA00007452"/>
    </source>
</evidence>
<dbReference type="eggNOG" id="COG1381">
    <property type="taxonomic scope" value="Bacteria"/>
</dbReference>
<sequence>MNRVHTTGFILHVRPYRDNSHILDLLTEAEGRTACLFRGRSQKARSFARYELAWQGRGELKTLSLLEEQSAVVLAAQRLACGFYVNELALKLLPRQIPLEGFFEDYAHTVAALARPDEDLEPLLRGYERSLLHYLGEGLESIDLAALEPEDCYVYEAQRGLRLAGPGERSRGPCVHGETLRELLGGGVQTPRGRQEAKRLLRGLLDHHLQGRRIMSRALFPGAAGQRQENQEP</sequence>
<proteinExistence type="inferred from homology"/>
<evidence type="ECO:0000256" key="6">
    <source>
        <dbReference type="ARBA" id="ARBA00023204"/>
    </source>
</evidence>
<keyword evidence="6 8" id="KW-0234">DNA repair</keyword>
<keyword evidence="4 8" id="KW-0227">DNA damage</keyword>
<dbReference type="Gene3D" id="2.40.50.140">
    <property type="entry name" value="Nucleic acid-binding proteins"/>
    <property type="match status" value="1"/>
</dbReference>
<dbReference type="Pfam" id="PF02565">
    <property type="entry name" value="RecO_C"/>
    <property type="match status" value="1"/>
</dbReference>
<evidence type="ECO:0000313" key="10">
    <source>
        <dbReference type="EMBL" id="ACL72180.1"/>
    </source>
</evidence>
<comment type="similarity">
    <text evidence="2 8">Belongs to the RecO family.</text>
</comment>
<dbReference type="AlphaFoldDB" id="B8GPL3"/>
<evidence type="ECO:0000256" key="3">
    <source>
        <dbReference type="ARBA" id="ARBA00021310"/>
    </source>
</evidence>
<dbReference type="GO" id="GO:0006302">
    <property type="term" value="P:double-strand break repair"/>
    <property type="evidence" value="ECO:0007669"/>
    <property type="project" value="TreeGrafter"/>
</dbReference>
<evidence type="ECO:0000256" key="1">
    <source>
        <dbReference type="ARBA" id="ARBA00003065"/>
    </source>
</evidence>
<keyword evidence="11" id="KW-1185">Reference proteome</keyword>
<evidence type="ECO:0000256" key="7">
    <source>
        <dbReference type="ARBA" id="ARBA00033409"/>
    </source>
</evidence>
<organism evidence="10 11">
    <name type="scientific">Thioalkalivibrio sulfidiphilus (strain HL-EbGR7)</name>
    <dbReference type="NCBI Taxonomy" id="396588"/>
    <lineage>
        <taxon>Bacteria</taxon>
        <taxon>Pseudomonadati</taxon>
        <taxon>Pseudomonadota</taxon>
        <taxon>Gammaproteobacteria</taxon>
        <taxon>Chromatiales</taxon>
        <taxon>Ectothiorhodospiraceae</taxon>
        <taxon>Thioalkalivibrio</taxon>
    </lineage>
</organism>
<dbReference type="STRING" id="396588.Tgr7_1094"/>
<accession>B8GPL3</accession>